<proteinExistence type="predicted"/>
<dbReference type="AlphaFoldDB" id="A0A6J8CW62"/>
<sequence>MAQVLAVPGHIRHGFSYISKFNHDFGRVTGIATTIKVNIVLCDYDKNNLILVDPFGNYLKNLNLDSEPYDVAITSQNIGYVTKPNSRSVLQIDPDNMMVLFQATYNELGTARFCVSAVPNTGSNITDVEENGYEIGSCVLKFHTVNKDSWLSCIGGQKYIMYNEGSEYRIKIDSIATMDSPTDICSDDYGHIYVSGQGSNNIHRLESYVKGSLDGPETTDYKVLDYHWIHIMGSRNLSPSASTKTIVNCILSTNGGNPFWFLMFCFDITNTFGFECSTKYQFP</sequence>
<reference evidence="1 2" key="1">
    <citation type="submission" date="2020-06" db="EMBL/GenBank/DDBJ databases">
        <authorList>
            <person name="Li R."/>
            <person name="Bekaert M."/>
        </authorList>
    </citation>
    <scope>NUCLEOTIDE SEQUENCE [LARGE SCALE GENOMIC DNA]</scope>
    <source>
        <strain evidence="2">wild</strain>
    </source>
</reference>
<dbReference type="Gene3D" id="2.120.10.30">
    <property type="entry name" value="TolB, C-terminal domain"/>
    <property type="match status" value="1"/>
</dbReference>
<protein>
    <submittedName>
        <fullName evidence="1">Uncharacterized protein</fullName>
    </submittedName>
</protein>
<dbReference type="EMBL" id="CACVKT020006160">
    <property type="protein sequence ID" value="CAC5400085.1"/>
    <property type="molecule type" value="Genomic_DNA"/>
</dbReference>
<evidence type="ECO:0000313" key="1">
    <source>
        <dbReference type="EMBL" id="CAC5400085.1"/>
    </source>
</evidence>
<dbReference type="SUPFAM" id="SSF63825">
    <property type="entry name" value="YWTD domain"/>
    <property type="match status" value="1"/>
</dbReference>
<gene>
    <name evidence="1" type="ORF">MCOR_34300</name>
</gene>
<evidence type="ECO:0000313" key="2">
    <source>
        <dbReference type="Proteomes" id="UP000507470"/>
    </source>
</evidence>
<name>A0A6J8CW62_MYTCO</name>
<organism evidence="1 2">
    <name type="scientific">Mytilus coruscus</name>
    <name type="common">Sea mussel</name>
    <dbReference type="NCBI Taxonomy" id="42192"/>
    <lineage>
        <taxon>Eukaryota</taxon>
        <taxon>Metazoa</taxon>
        <taxon>Spiralia</taxon>
        <taxon>Lophotrochozoa</taxon>
        <taxon>Mollusca</taxon>
        <taxon>Bivalvia</taxon>
        <taxon>Autobranchia</taxon>
        <taxon>Pteriomorphia</taxon>
        <taxon>Mytilida</taxon>
        <taxon>Mytiloidea</taxon>
        <taxon>Mytilidae</taxon>
        <taxon>Mytilinae</taxon>
        <taxon>Mytilus</taxon>
    </lineage>
</organism>
<dbReference type="InterPro" id="IPR011042">
    <property type="entry name" value="6-blade_b-propeller_TolB-like"/>
</dbReference>
<dbReference type="Proteomes" id="UP000507470">
    <property type="component" value="Unassembled WGS sequence"/>
</dbReference>
<dbReference type="OrthoDB" id="6096644at2759"/>
<keyword evidence="2" id="KW-1185">Reference proteome</keyword>
<accession>A0A6J8CW62</accession>